<protein>
    <submittedName>
        <fullName evidence="2">AAA family ATPase</fullName>
    </submittedName>
</protein>
<dbReference type="EMBL" id="JAACAK010000049">
    <property type="protein sequence ID" value="NIR74805.1"/>
    <property type="molecule type" value="Genomic_DNA"/>
</dbReference>
<evidence type="ECO:0000313" key="2">
    <source>
        <dbReference type="EMBL" id="NIR74805.1"/>
    </source>
</evidence>
<dbReference type="InterPro" id="IPR011009">
    <property type="entry name" value="Kinase-like_dom_sf"/>
</dbReference>
<dbReference type="Pfam" id="PF01636">
    <property type="entry name" value="APH"/>
    <property type="match status" value="1"/>
</dbReference>
<dbReference type="SUPFAM" id="SSF56112">
    <property type="entry name" value="Protein kinase-like (PK-like)"/>
    <property type="match status" value="1"/>
</dbReference>
<accession>A0AAE5CBS9</accession>
<comment type="caution">
    <text evidence="2">The sequence shown here is derived from an EMBL/GenBank/DDBJ whole genome shotgun (WGS) entry which is preliminary data.</text>
</comment>
<sequence length="524" mass="59697">MSQAATPKEIVEFFRDPDSYPHAVERVEHGQTHVSHLFFAGDYVYKVKKPVDFGFLDFSTLQKRRAAAIAELELNRRVTPDVYLDVAAVHRGDDGKLSFSEPALVEEVAVVMRRLPDEQRLTRLIATGQATPESMESLGRLIADFHRRAETSPEIARFGSLEVVGHNWDENFEQTEPFIGRTIDPETWNRTRDAIDRFMRVYAHLFEERVAAGCIKDCHGDLQADDTFIDPRTGKARVLDCIEFNERFRYSDTISDIAFLSMDLRNRERPDLARAFLDAYYEASRDERVPALLRFYESYRAYVRGKVRSFVIDQDGPTDEEKRAAGEEARRFFELSLGDALKLRPRLVLVCGLMGSGKTRQSAELGQRAGARVLHSDEVRKQLAGLDPKQEQKVPFGEGIYAPEWTERTYGTLLEEARRELARGNSIVLDASWSKAEHRERAQAIAEAREATFAIVECTAPDETLARRLSRPTRTVTDGRIELLDDQRAAYEPPDQEEADVFLRIDTSGDLESTAERVHDSLFD</sequence>
<dbReference type="Pfam" id="PF13671">
    <property type="entry name" value="AAA_33"/>
    <property type="match status" value="1"/>
</dbReference>
<dbReference type="SUPFAM" id="SSF52540">
    <property type="entry name" value="P-loop containing nucleoside triphosphate hydrolases"/>
    <property type="match status" value="1"/>
</dbReference>
<gene>
    <name evidence="2" type="ORF">GWO12_06790</name>
</gene>
<name>A0AAE5CBS9_9BACT</name>
<dbReference type="PANTHER" id="PTHR43883">
    <property type="entry name" value="SLR0207 PROTEIN"/>
    <property type="match status" value="1"/>
</dbReference>
<evidence type="ECO:0000313" key="3">
    <source>
        <dbReference type="Proteomes" id="UP000702544"/>
    </source>
</evidence>
<dbReference type="Gene3D" id="3.90.1200.10">
    <property type="match status" value="1"/>
</dbReference>
<feature type="domain" description="Aminoglycoside phosphotransferase" evidence="1">
    <location>
        <begin position="70"/>
        <end position="285"/>
    </location>
</feature>
<dbReference type="InterPro" id="IPR027417">
    <property type="entry name" value="P-loop_NTPase"/>
</dbReference>
<dbReference type="Proteomes" id="UP000702544">
    <property type="component" value="Unassembled WGS sequence"/>
</dbReference>
<reference evidence="2 3" key="1">
    <citation type="submission" date="2020-01" db="EMBL/GenBank/DDBJ databases">
        <title>Genomes assembled from Gulf of Kutch pelagic sediment metagenomes.</title>
        <authorList>
            <person name="Chandrashekar M."/>
            <person name="Mahajan M.S."/>
            <person name="Dave K.J."/>
            <person name="Vatsa P."/>
            <person name="Nathani N.M."/>
        </authorList>
    </citation>
    <scope>NUCLEOTIDE SEQUENCE [LARGE SCALE GENOMIC DNA]</scope>
    <source>
        <strain evidence="2">KS3-K002</strain>
    </source>
</reference>
<dbReference type="Gene3D" id="3.40.50.300">
    <property type="entry name" value="P-loop containing nucleotide triphosphate hydrolases"/>
    <property type="match status" value="1"/>
</dbReference>
<proteinExistence type="predicted"/>
<organism evidence="2 3">
    <name type="scientific">Candidatus Kutchimonas denitrificans</name>
    <dbReference type="NCBI Taxonomy" id="3056748"/>
    <lineage>
        <taxon>Bacteria</taxon>
        <taxon>Pseudomonadati</taxon>
        <taxon>Gemmatimonadota</taxon>
        <taxon>Gemmatimonadia</taxon>
        <taxon>Candidatus Palauibacterales</taxon>
        <taxon>Candidatus Palauibacteraceae</taxon>
        <taxon>Candidatus Kutchimonas</taxon>
    </lineage>
</organism>
<dbReference type="InterPro" id="IPR002575">
    <property type="entry name" value="Aminoglycoside_PTrfase"/>
</dbReference>
<dbReference type="InterPro" id="IPR052732">
    <property type="entry name" value="Cell-binding_unc_protein"/>
</dbReference>
<dbReference type="PANTHER" id="PTHR43883:SF1">
    <property type="entry name" value="GLUCONOKINASE"/>
    <property type="match status" value="1"/>
</dbReference>
<dbReference type="AlphaFoldDB" id="A0AAE5CBS9"/>
<evidence type="ECO:0000259" key="1">
    <source>
        <dbReference type="Pfam" id="PF01636"/>
    </source>
</evidence>